<evidence type="ECO:0000256" key="4">
    <source>
        <dbReference type="ARBA" id="ARBA00022801"/>
    </source>
</evidence>
<dbReference type="Gene3D" id="3.20.20.80">
    <property type="entry name" value="Glycosidases"/>
    <property type="match status" value="1"/>
</dbReference>
<dbReference type="InterPro" id="IPR057370">
    <property type="entry name" value="ELLD"/>
</dbReference>
<dbReference type="InterPro" id="IPR018077">
    <property type="entry name" value="Glyco_hydro_fam25_subgr"/>
</dbReference>
<organism evidence="8">
    <name type="scientific">Siphoviridae sp. ctksc2</name>
    <dbReference type="NCBI Taxonomy" id="2825645"/>
    <lineage>
        <taxon>Viruses</taxon>
        <taxon>Duplodnaviria</taxon>
        <taxon>Heunggongvirae</taxon>
        <taxon>Uroviricota</taxon>
        <taxon>Caudoviricetes</taxon>
    </lineage>
</organism>
<dbReference type="SUPFAM" id="SSF51445">
    <property type="entry name" value="(Trans)glycosidases"/>
    <property type="match status" value="1"/>
</dbReference>
<evidence type="ECO:0000259" key="7">
    <source>
        <dbReference type="Pfam" id="PF25309"/>
    </source>
</evidence>
<evidence type="ECO:0000256" key="1">
    <source>
        <dbReference type="ARBA" id="ARBA00000632"/>
    </source>
</evidence>
<reference evidence="8" key="1">
    <citation type="journal article" date="2021" name="Proc. Natl. Acad. Sci. U.S.A.">
        <title>A Catalog of Tens of Thousands of Viruses from Human Metagenomes Reveals Hidden Associations with Chronic Diseases.</title>
        <authorList>
            <person name="Tisza M.J."/>
            <person name="Buck C.B."/>
        </authorList>
    </citation>
    <scope>NUCLEOTIDE SEQUENCE</scope>
    <source>
        <strain evidence="8">Ctksc2</strain>
    </source>
</reference>
<dbReference type="PANTHER" id="PTHR34135:SF2">
    <property type="entry name" value="LYSOZYME"/>
    <property type="match status" value="1"/>
</dbReference>
<evidence type="ECO:0000256" key="2">
    <source>
        <dbReference type="ARBA" id="ARBA00010646"/>
    </source>
</evidence>
<dbReference type="GO" id="GO:0016998">
    <property type="term" value="P:cell wall macromolecule catabolic process"/>
    <property type="evidence" value="ECO:0007669"/>
    <property type="project" value="InterPro"/>
</dbReference>
<accession>A0A8S5URN6</accession>
<sequence>MSVGSVAAAQARYICDVADVGYSQPERRSWYASADEAGYVTTPQNADCSSLVCGSICFGLHVTYGVPWGHPALPEIDGLWTGNMRQGLEARGYREVNWDDASLYPDGGFQVGDVVLSAGPEGGAGHVVIITDPAADYLSEAWIAEDGSIDGYAGDTTGGETRTVPYSSHPYTLTGKWTSCHRFDDSLFLSQWPEFAGASAPAPAPAPAAPSASSEPTHAHGIDVSSHQAGIDLAAVPGDFVIVKATEDDDYISPVMHTQAASALDAGKRVGFYHFARPGDAGAQARFFVSAVSSYVGRATLWLDWESDAVAQGPGWALAWLDTVASLTGLTPGVYMNGSAASGYDWSAVAAKYPLWYAGGPDYSDYGRSYTDPSVPSVPYWGAPLVHQYTEDGRLPGYGGSLDLNRLRDRAAWDAMVGATAPADTTTTEEDDMKILGLDFGNGTYGYARLTPGLGAYSMDQATADAFYRAGYRTTWVTGEDFNALVKDSWDQYNYLFGSLAGKKDVEAATAEVLAAVKANAAPKTEEAAA</sequence>
<proteinExistence type="inferred from homology"/>
<evidence type="ECO:0000256" key="5">
    <source>
        <dbReference type="ARBA" id="ARBA00023295"/>
    </source>
</evidence>
<keyword evidence="5" id="KW-0326">Glycosidase</keyword>
<dbReference type="PANTHER" id="PTHR34135">
    <property type="entry name" value="LYSOZYME"/>
    <property type="match status" value="1"/>
</dbReference>
<dbReference type="SMART" id="SM00641">
    <property type="entry name" value="Glyco_25"/>
    <property type="match status" value="1"/>
</dbReference>
<dbReference type="Pfam" id="PF25309">
    <property type="entry name" value="ELLD"/>
    <property type="match status" value="1"/>
</dbReference>
<dbReference type="Pfam" id="PF01183">
    <property type="entry name" value="Glyco_hydro_25"/>
    <property type="match status" value="1"/>
</dbReference>
<name>A0A8S5URN6_9CAUD</name>
<dbReference type="InterPro" id="IPR017853">
    <property type="entry name" value="GH"/>
</dbReference>
<feature type="domain" description="Endolysin-like" evidence="7">
    <location>
        <begin position="3"/>
        <end position="129"/>
    </location>
</feature>
<dbReference type="GO" id="GO:0016052">
    <property type="term" value="P:carbohydrate catabolic process"/>
    <property type="evidence" value="ECO:0007669"/>
    <property type="project" value="TreeGrafter"/>
</dbReference>
<evidence type="ECO:0000256" key="3">
    <source>
        <dbReference type="ARBA" id="ARBA00012732"/>
    </source>
</evidence>
<dbReference type="InterPro" id="IPR002053">
    <property type="entry name" value="Glyco_hydro_25"/>
</dbReference>
<comment type="similarity">
    <text evidence="2">Belongs to the glycosyl hydrolase 25 family.</text>
</comment>
<dbReference type="GO" id="GO:0003796">
    <property type="term" value="F:lysozyme activity"/>
    <property type="evidence" value="ECO:0007669"/>
    <property type="project" value="UniProtKB-EC"/>
</dbReference>
<evidence type="ECO:0000313" key="8">
    <source>
        <dbReference type="EMBL" id="DAF97160.1"/>
    </source>
</evidence>
<dbReference type="EMBL" id="BK016127">
    <property type="protein sequence ID" value="DAF97160.1"/>
    <property type="molecule type" value="Genomic_DNA"/>
</dbReference>
<feature type="region of interest" description="Disordered" evidence="6">
    <location>
        <begin position="199"/>
        <end position="221"/>
    </location>
</feature>
<protein>
    <recommendedName>
        <fullName evidence="3">lysozyme</fullName>
        <ecNumber evidence="3">3.2.1.17</ecNumber>
    </recommendedName>
</protein>
<keyword evidence="4" id="KW-0378">Hydrolase</keyword>
<evidence type="ECO:0000256" key="6">
    <source>
        <dbReference type="SAM" id="MobiDB-lite"/>
    </source>
</evidence>
<dbReference type="PROSITE" id="PS51904">
    <property type="entry name" value="GLYCOSYL_HYDROL_F25_2"/>
    <property type="match status" value="1"/>
</dbReference>
<dbReference type="GO" id="GO:0009253">
    <property type="term" value="P:peptidoglycan catabolic process"/>
    <property type="evidence" value="ECO:0007669"/>
    <property type="project" value="InterPro"/>
</dbReference>
<comment type="catalytic activity">
    <reaction evidence="1">
        <text>Hydrolysis of (1-&gt;4)-beta-linkages between N-acetylmuramic acid and N-acetyl-D-glucosamine residues in a peptidoglycan and between N-acetyl-D-glucosamine residues in chitodextrins.</text>
        <dbReference type="EC" id="3.2.1.17"/>
    </reaction>
</comment>
<dbReference type="EC" id="3.2.1.17" evidence="3"/>